<comment type="caution">
    <text evidence="10">The sequence shown here is derived from an EMBL/GenBank/DDBJ whole genome shotgun (WGS) entry which is preliminary data.</text>
</comment>
<evidence type="ECO:0000256" key="7">
    <source>
        <dbReference type="HAMAP-Rule" id="MF_00072"/>
    </source>
</evidence>
<feature type="binding site" evidence="7">
    <location>
        <begin position="143"/>
        <end position="146"/>
    </location>
    <ligand>
        <name>GTP</name>
        <dbReference type="ChEBI" id="CHEBI:37565"/>
    </ligand>
</feature>
<evidence type="ECO:0000256" key="3">
    <source>
        <dbReference type="ARBA" id="ARBA00022490"/>
    </source>
</evidence>
<dbReference type="Gene3D" id="2.40.30.10">
    <property type="entry name" value="Translation factors"/>
    <property type="match status" value="1"/>
</dbReference>
<evidence type="ECO:0000256" key="8">
    <source>
        <dbReference type="NCBIfam" id="TIGR00503"/>
    </source>
</evidence>
<dbReference type="InterPro" id="IPR053905">
    <property type="entry name" value="EF-G-like_DII"/>
</dbReference>
<dbReference type="InterPro" id="IPR031157">
    <property type="entry name" value="G_TR_CS"/>
</dbReference>
<dbReference type="PANTHER" id="PTHR43556">
    <property type="entry name" value="PEPTIDE CHAIN RELEASE FACTOR RF3"/>
    <property type="match status" value="1"/>
</dbReference>
<keyword evidence="5 7" id="KW-0648">Protein biosynthesis</keyword>
<keyword evidence="6 7" id="KW-0342">GTP-binding</keyword>
<dbReference type="InterPro" id="IPR000795">
    <property type="entry name" value="T_Tr_GTP-bd_dom"/>
</dbReference>
<dbReference type="HAMAP" id="MF_00072">
    <property type="entry name" value="Rel_fac_3"/>
    <property type="match status" value="1"/>
</dbReference>
<feature type="binding site" evidence="7">
    <location>
        <begin position="21"/>
        <end position="28"/>
    </location>
    <ligand>
        <name>GTP</name>
        <dbReference type="ChEBI" id="CHEBI:37565"/>
    </ligand>
</feature>
<evidence type="ECO:0000256" key="4">
    <source>
        <dbReference type="ARBA" id="ARBA00022741"/>
    </source>
</evidence>
<keyword evidence="3 7" id="KW-0963">Cytoplasm</keyword>
<comment type="similarity">
    <text evidence="2 7">Belongs to the TRAFAC class translation factor GTPase superfamily. Classic translation factor GTPase family. PrfC subfamily.</text>
</comment>
<dbReference type="InterPro" id="IPR032090">
    <property type="entry name" value="RF3_C"/>
</dbReference>
<dbReference type="Proteomes" id="UP001413721">
    <property type="component" value="Unassembled WGS sequence"/>
</dbReference>
<dbReference type="Pfam" id="PF22042">
    <property type="entry name" value="EF-G_D2"/>
    <property type="match status" value="1"/>
</dbReference>
<dbReference type="PROSITE" id="PS00301">
    <property type="entry name" value="G_TR_1"/>
    <property type="match status" value="1"/>
</dbReference>
<protein>
    <recommendedName>
        <fullName evidence="7 8">Peptide chain release factor 3</fullName>
        <shortName evidence="7">RF-3</shortName>
    </recommendedName>
</protein>
<dbReference type="InterPro" id="IPR041732">
    <property type="entry name" value="RF3_GTP-bd"/>
</dbReference>
<evidence type="ECO:0000313" key="11">
    <source>
        <dbReference type="Proteomes" id="UP001413721"/>
    </source>
</evidence>
<dbReference type="SUPFAM" id="SSF54980">
    <property type="entry name" value="EF-G C-terminal domain-like"/>
    <property type="match status" value="1"/>
</dbReference>
<dbReference type="NCBIfam" id="NF001964">
    <property type="entry name" value="PRK00741.1"/>
    <property type="match status" value="1"/>
</dbReference>
<dbReference type="Pfam" id="PF16658">
    <property type="entry name" value="RF3_C"/>
    <property type="match status" value="1"/>
</dbReference>
<gene>
    <name evidence="7" type="primary">prfC</name>
    <name evidence="10" type="ORF">WG926_26100</name>
</gene>
<accession>A0ABU9YSN8</accession>
<dbReference type="Gene3D" id="3.40.50.300">
    <property type="entry name" value="P-loop containing nucleotide triphosphate hydrolases"/>
    <property type="match status" value="1"/>
</dbReference>
<organism evidence="10 11">
    <name type="scientific">Tistrella arctica</name>
    <dbReference type="NCBI Taxonomy" id="3133430"/>
    <lineage>
        <taxon>Bacteria</taxon>
        <taxon>Pseudomonadati</taxon>
        <taxon>Pseudomonadota</taxon>
        <taxon>Alphaproteobacteria</taxon>
        <taxon>Geminicoccales</taxon>
        <taxon>Geminicoccaceae</taxon>
        <taxon>Tistrella</taxon>
    </lineage>
</organism>
<feature type="binding site" evidence="7">
    <location>
        <begin position="89"/>
        <end position="93"/>
    </location>
    <ligand>
        <name>GTP</name>
        <dbReference type="ChEBI" id="CHEBI:37565"/>
    </ligand>
</feature>
<evidence type="ECO:0000256" key="2">
    <source>
        <dbReference type="ARBA" id="ARBA00009978"/>
    </source>
</evidence>
<evidence type="ECO:0000256" key="6">
    <source>
        <dbReference type="ARBA" id="ARBA00023134"/>
    </source>
</evidence>
<sequence length="532" mass="59344">MTDITDIGAEIARRRTFAIISHPDAGKTTLTEKLLLFSGAIQMAGAVKARGEQRRARSDWLKVERERGISVSASVMSFEYGDCAFNLLDTPGHEDFSEDTYRTLTAVDSAIMVIDAAKGIEEQTRKLFEVCRLRDVPIITFVNKMDREARDPLELIDEIEQTLALDVAPVSWPIGMGRTFRGCYDLVDDRMVLMDRGDRSSINDVSFAVSGLDDPTIGDHLPRDQWEELKDQVAMVRELCPAFDLNAYREGHLTPVFFGSALNNFGVRELLEGVARLAPPPRPQPATPRDVEPTEDKVTGFVFKIQANMDLKHRDRIAFVRLCSGHFKRGMRLLPVGSAKAVNVSAPVMFMAQDREIADEAVAGDIIGIPNHGTLRIGDSLTEGEELHFTGIPSFAPEMLRRIRPDDPMKAKHLGRALEQLAEEGVAAVLKPRISTYFVVGVVGALQFEVLADRIRTEYGIPVMYETVEAYAARWVSGDPAEMKRFSDTNGSSLSDDHTGRPVFLARNAWHLTRTAEDWPKLKFDKVKNQVN</sequence>
<keyword evidence="11" id="KW-1185">Reference proteome</keyword>
<dbReference type="SUPFAM" id="SSF50447">
    <property type="entry name" value="Translation proteins"/>
    <property type="match status" value="1"/>
</dbReference>
<evidence type="ECO:0000313" key="10">
    <source>
        <dbReference type="EMBL" id="MEN2991811.1"/>
    </source>
</evidence>
<dbReference type="RefSeq" id="WP_345935015.1">
    <property type="nucleotide sequence ID" value="NZ_JBBKTV010000009.1"/>
</dbReference>
<reference evidence="10 11" key="1">
    <citation type="submission" date="2024-03" db="EMBL/GenBank/DDBJ databases">
        <title>High-quality draft genome sequencing of Tistrella sp. BH-R2-4.</title>
        <authorList>
            <person name="Dong C."/>
        </authorList>
    </citation>
    <scope>NUCLEOTIDE SEQUENCE [LARGE SCALE GENOMIC DNA]</scope>
    <source>
        <strain evidence="10 11">BH-R2-4</strain>
    </source>
</reference>
<feature type="domain" description="Tr-type G" evidence="9">
    <location>
        <begin position="12"/>
        <end position="282"/>
    </location>
</feature>
<dbReference type="NCBIfam" id="TIGR00503">
    <property type="entry name" value="prfC"/>
    <property type="match status" value="1"/>
</dbReference>
<dbReference type="InterPro" id="IPR004548">
    <property type="entry name" value="PrfC"/>
</dbReference>
<dbReference type="SUPFAM" id="SSF52540">
    <property type="entry name" value="P-loop containing nucleoside triphosphate hydrolases"/>
    <property type="match status" value="1"/>
</dbReference>
<dbReference type="InterPro" id="IPR005225">
    <property type="entry name" value="Small_GTP-bd"/>
</dbReference>
<name>A0ABU9YSN8_9PROT</name>
<dbReference type="EMBL" id="JBBKTW010000014">
    <property type="protein sequence ID" value="MEN2991811.1"/>
    <property type="molecule type" value="Genomic_DNA"/>
</dbReference>
<dbReference type="NCBIfam" id="TIGR00231">
    <property type="entry name" value="small_GTP"/>
    <property type="match status" value="1"/>
</dbReference>
<dbReference type="PROSITE" id="PS51722">
    <property type="entry name" value="G_TR_2"/>
    <property type="match status" value="1"/>
</dbReference>
<keyword evidence="4 7" id="KW-0547">Nucleotide-binding</keyword>
<dbReference type="PANTHER" id="PTHR43556:SF2">
    <property type="entry name" value="PEPTIDE CHAIN RELEASE FACTOR RF3"/>
    <property type="match status" value="1"/>
</dbReference>
<dbReference type="CDD" id="cd04169">
    <property type="entry name" value="RF3"/>
    <property type="match status" value="1"/>
</dbReference>
<comment type="function">
    <text evidence="7">Increases the formation of ribosomal termination complexes and stimulates activities of RF-1 and RF-2. It binds guanine nucleotides and has strong preference for UGA stop codons. It may interact directly with the ribosome. The stimulation of RF-1 and RF-2 is significantly reduced by GTP and GDP, but not by GMP.</text>
</comment>
<evidence type="ECO:0000259" key="9">
    <source>
        <dbReference type="PROSITE" id="PS51722"/>
    </source>
</evidence>
<comment type="subcellular location">
    <subcellularLocation>
        <location evidence="1 7">Cytoplasm</location>
    </subcellularLocation>
</comment>
<dbReference type="InterPro" id="IPR038467">
    <property type="entry name" value="RF3_dom_3_sf"/>
</dbReference>
<dbReference type="InterPro" id="IPR009000">
    <property type="entry name" value="Transl_B-barrel_sf"/>
</dbReference>
<proteinExistence type="inferred from homology"/>
<dbReference type="InterPro" id="IPR035647">
    <property type="entry name" value="EFG_III/V"/>
</dbReference>
<dbReference type="InterPro" id="IPR027417">
    <property type="entry name" value="P-loop_NTPase"/>
</dbReference>
<evidence type="ECO:0000256" key="5">
    <source>
        <dbReference type="ARBA" id="ARBA00022917"/>
    </source>
</evidence>
<evidence type="ECO:0000256" key="1">
    <source>
        <dbReference type="ARBA" id="ARBA00004496"/>
    </source>
</evidence>
<dbReference type="Gene3D" id="3.30.70.3280">
    <property type="entry name" value="Peptide chain release factor 3, domain III"/>
    <property type="match status" value="1"/>
</dbReference>
<dbReference type="Pfam" id="PF00009">
    <property type="entry name" value="GTP_EFTU"/>
    <property type="match status" value="1"/>
</dbReference>
<dbReference type="PRINTS" id="PR00315">
    <property type="entry name" value="ELONGATNFCT"/>
</dbReference>